<keyword evidence="2" id="KW-0548">Nucleotidyltransferase</keyword>
<dbReference type="InterPro" id="IPR014729">
    <property type="entry name" value="Rossmann-like_a/b/a_fold"/>
</dbReference>
<dbReference type="AlphaFoldDB" id="A0A9P0QTM9"/>
<reference evidence="2" key="1">
    <citation type="submission" date="2022-03" db="EMBL/GenBank/DDBJ databases">
        <authorList>
            <person name="Legras J.-L."/>
            <person name="Devillers H."/>
            <person name="Grondin C."/>
        </authorList>
    </citation>
    <scope>NUCLEOTIDE SEQUENCE</scope>
    <source>
        <strain evidence="2">CLIB 1423</strain>
    </source>
</reference>
<accession>A0A9P0QTM9</accession>
<dbReference type="InterPro" id="IPR004821">
    <property type="entry name" value="Cyt_trans-like"/>
</dbReference>
<sequence length="291" mass="32376">MSSSILIINDPSVYSYEKILSEFIAELPSKSNVVDIFIVSEISSSNLFNLVLSNLYNTIRAKANDLGWDYKLGISVIFNQNLELLDLSAYDSVYSSSDVDVNVDSAKILAYDSTPAKFSANKENLPSNSVGQYGTVACGGTFDHLHDGHKILLSMTLFLASKKVIIGVTGPKLLTKKKYQEVLESYEKREQNVKEFYKHILASASIEFDYYEINDVCGPTGFVRDIDALVVSGESAKGGEFVNNYRSEKSFPILDIITVDVVGKNEEDDDTYEGKLSSTDIRELEYKKLVE</sequence>
<name>A0A9P0QTM9_9ASCO</name>
<dbReference type="PANTHER" id="PTHR10695:SF46">
    <property type="entry name" value="BIFUNCTIONAL COENZYME A SYNTHASE-RELATED"/>
    <property type="match status" value="1"/>
</dbReference>
<gene>
    <name evidence="2" type="ORF">CLIB1423_18S03356</name>
</gene>
<keyword evidence="2" id="KW-0808">Transferase</keyword>
<dbReference type="Pfam" id="PF01467">
    <property type="entry name" value="CTP_transf_like"/>
    <property type="match status" value="1"/>
</dbReference>
<dbReference type="Proteomes" id="UP000837801">
    <property type="component" value="Unassembled WGS sequence"/>
</dbReference>
<dbReference type="PANTHER" id="PTHR10695">
    <property type="entry name" value="DEPHOSPHO-COA KINASE-RELATED"/>
    <property type="match status" value="1"/>
</dbReference>
<feature type="domain" description="Cytidyltransferase-like" evidence="1">
    <location>
        <begin position="138"/>
        <end position="283"/>
    </location>
</feature>
<proteinExistence type="predicted"/>
<evidence type="ECO:0000313" key="2">
    <source>
        <dbReference type="EMBL" id="CAH2354773.1"/>
    </source>
</evidence>
<dbReference type="OrthoDB" id="330671at2759"/>
<dbReference type="GO" id="GO:0004140">
    <property type="term" value="F:dephospho-CoA kinase activity"/>
    <property type="evidence" value="ECO:0007669"/>
    <property type="project" value="TreeGrafter"/>
</dbReference>
<dbReference type="SUPFAM" id="SSF52374">
    <property type="entry name" value="Nucleotidylyl transferase"/>
    <property type="match status" value="1"/>
</dbReference>
<dbReference type="EMBL" id="CAKXYY010000018">
    <property type="protein sequence ID" value="CAH2354773.1"/>
    <property type="molecule type" value="Genomic_DNA"/>
</dbReference>
<organism evidence="2 3">
    <name type="scientific">[Candida] railenensis</name>
    <dbReference type="NCBI Taxonomy" id="45579"/>
    <lineage>
        <taxon>Eukaryota</taxon>
        <taxon>Fungi</taxon>
        <taxon>Dikarya</taxon>
        <taxon>Ascomycota</taxon>
        <taxon>Saccharomycotina</taxon>
        <taxon>Pichiomycetes</taxon>
        <taxon>Debaryomycetaceae</taxon>
        <taxon>Kurtzmaniella</taxon>
    </lineage>
</organism>
<dbReference type="NCBIfam" id="NF001985">
    <property type="entry name" value="PRK00777.1"/>
    <property type="match status" value="1"/>
</dbReference>
<keyword evidence="3" id="KW-1185">Reference proteome</keyword>
<dbReference type="Gene3D" id="3.40.50.620">
    <property type="entry name" value="HUPs"/>
    <property type="match status" value="1"/>
</dbReference>
<comment type="caution">
    <text evidence="2">The sequence shown here is derived from an EMBL/GenBank/DDBJ whole genome shotgun (WGS) entry which is preliminary data.</text>
</comment>
<protein>
    <submittedName>
        <fullName evidence="2">Phosphopantetheine adenylyltransferase</fullName>
    </submittedName>
</protein>
<evidence type="ECO:0000313" key="3">
    <source>
        <dbReference type="Proteomes" id="UP000837801"/>
    </source>
</evidence>
<dbReference type="GO" id="GO:0015937">
    <property type="term" value="P:coenzyme A biosynthetic process"/>
    <property type="evidence" value="ECO:0007669"/>
    <property type="project" value="TreeGrafter"/>
</dbReference>
<dbReference type="GO" id="GO:0016779">
    <property type="term" value="F:nucleotidyltransferase activity"/>
    <property type="evidence" value="ECO:0007669"/>
    <property type="project" value="UniProtKB-KW"/>
</dbReference>
<evidence type="ECO:0000259" key="1">
    <source>
        <dbReference type="Pfam" id="PF01467"/>
    </source>
</evidence>